<dbReference type="Proteomes" id="UP001430953">
    <property type="component" value="Unassembled WGS sequence"/>
</dbReference>
<feature type="transmembrane region" description="Helical" evidence="1">
    <location>
        <begin position="26"/>
        <end position="51"/>
    </location>
</feature>
<keyword evidence="1" id="KW-1133">Transmembrane helix</keyword>
<protein>
    <submittedName>
        <fullName evidence="2">Uncharacterized protein</fullName>
    </submittedName>
</protein>
<sequence>MKLSISYLLKTYINYKKKIKKYPENFYYFFIINDYFFQDLSYFLFAVLRFLAKADLFLQFPGLPPATSATAIRNLTSFPSSFMQYARAVFPGSLTKARDKLNRESSALHRGFDTLNHSPQLYGGRTLRRRKKIPCTIKFKRGCRFLFTINSE</sequence>
<evidence type="ECO:0000256" key="1">
    <source>
        <dbReference type="SAM" id="Phobius"/>
    </source>
</evidence>
<evidence type="ECO:0000313" key="3">
    <source>
        <dbReference type="Proteomes" id="UP001430953"/>
    </source>
</evidence>
<accession>A0AAW2H208</accession>
<reference evidence="2 3" key="1">
    <citation type="submission" date="2023-03" db="EMBL/GenBank/DDBJ databases">
        <title>High recombination rates correlate with genetic variation in Cardiocondyla obscurior ants.</title>
        <authorList>
            <person name="Errbii M."/>
        </authorList>
    </citation>
    <scope>NUCLEOTIDE SEQUENCE [LARGE SCALE GENOMIC DNA]</scope>
    <source>
        <strain evidence="2">Alpha-2009</strain>
        <tissue evidence="2">Whole body</tissue>
    </source>
</reference>
<dbReference type="EMBL" id="JADYXP020000001">
    <property type="protein sequence ID" value="KAL0133443.1"/>
    <property type="molecule type" value="Genomic_DNA"/>
</dbReference>
<evidence type="ECO:0000313" key="2">
    <source>
        <dbReference type="EMBL" id="KAL0133443.1"/>
    </source>
</evidence>
<gene>
    <name evidence="2" type="ORF">PUN28_000883</name>
</gene>
<organism evidence="2 3">
    <name type="scientific">Cardiocondyla obscurior</name>
    <dbReference type="NCBI Taxonomy" id="286306"/>
    <lineage>
        <taxon>Eukaryota</taxon>
        <taxon>Metazoa</taxon>
        <taxon>Ecdysozoa</taxon>
        <taxon>Arthropoda</taxon>
        <taxon>Hexapoda</taxon>
        <taxon>Insecta</taxon>
        <taxon>Pterygota</taxon>
        <taxon>Neoptera</taxon>
        <taxon>Endopterygota</taxon>
        <taxon>Hymenoptera</taxon>
        <taxon>Apocrita</taxon>
        <taxon>Aculeata</taxon>
        <taxon>Formicoidea</taxon>
        <taxon>Formicidae</taxon>
        <taxon>Myrmicinae</taxon>
        <taxon>Cardiocondyla</taxon>
    </lineage>
</organism>
<keyword evidence="1" id="KW-0472">Membrane</keyword>
<comment type="caution">
    <text evidence="2">The sequence shown here is derived from an EMBL/GenBank/DDBJ whole genome shotgun (WGS) entry which is preliminary data.</text>
</comment>
<keyword evidence="3" id="KW-1185">Reference proteome</keyword>
<name>A0AAW2H208_9HYME</name>
<keyword evidence="1" id="KW-0812">Transmembrane</keyword>
<proteinExistence type="predicted"/>
<dbReference type="AlphaFoldDB" id="A0AAW2H208"/>